<accession>A0AAV2C9S1</accession>
<dbReference type="GO" id="GO:0010047">
    <property type="term" value="P:fruit dehiscence"/>
    <property type="evidence" value="ECO:0007669"/>
    <property type="project" value="UniProtKB-ARBA"/>
</dbReference>
<keyword evidence="13" id="KW-0812">Transmembrane</keyword>
<gene>
    <name evidence="14" type="ORF">LTRI10_LOCUS1177</name>
</gene>
<reference evidence="14 15" key="1">
    <citation type="submission" date="2024-04" db="EMBL/GenBank/DDBJ databases">
        <authorList>
            <person name="Fracassetti M."/>
        </authorList>
    </citation>
    <scope>NUCLEOTIDE SEQUENCE [LARGE SCALE GENOMIC DNA]</scope>
</reference>
<dbReference type="EMBL" id="OZ034813">
    <property type="protein sequence ID" value="CAL1353262.1"/>
    <property type="molecule type" value="Genomic_DNA"/>
</dbReference>
<evidence type="ECO:0000256" key="12">
    <source>
        <dbReference type="RuleBase" id="RU361169"/>
    </source>
</evidence>
<dbReference type="EC" id="3.2.1.15" evidence="3"/>
<keyword evidence="4" id="KW-0134">Cell wall</keyword>
<dbReference type="FunFam" id="2.160.20.10:FF:000028">
    <property type="entry name" value="Polygalacturonase QRT2"/>
    <property type="match status" value="1"/>
</dbReference>
<dbReference type="GO" id="GO:0009830">
    <property type="term" value="P:cell wall modification involved in abscission"/>
    <property type="evidence" value="ECO:0007669"/>
    <property type="project" value="UniProtKB-ARBA"/>
</dbReference>
<evidence type="ECO:0000256" key="6">
    <source>
        <dbReference type="ARBA" id="ARBA00022729"/>
    </source>
</evidence>
<keyword evidence="8 12" id="KW-0326">Glycosidase</keyword>
<evidence type="ECO:0000256" key="10">
    <source>
        <dbReference type="ARBA" id="ARBA00034074"/>
    </source>
</evidence>
<dbReference type="Gene3D" id="2.160.20.10">
    <property type="entry name" value="Single-stranded right-handed beta-helix, Pectin lyase-like"/>
    <property type="match status" value="1"/>
</dbReference>
<dbReference type="PANTHER" id="PTHR31375">
    <property type="match status" value="1"/>
</dbReference>
<sequence>MLTMAPSSTSSSPRVLSLIATIIIFFYISITLSCHHCVADHHRDHHYTIEQEIEEQQGEGRSIGAYNGDNHYYHHHGFEAYPSSSFGMAAHDGDDDDAHSMDLVKLTSDVLSFKTTEKVGATSSSSSSSSSAHRVQVEDFREYAGGNDDTKMFEKAWEAACSTKGSAVQLVVPAKNSYTVGPITFSGPCKSSSLTVEIAGTIQASGDRSDYKEDTSHWLLFEGVQNLVVQGGGTIDGNGNVWWQNSCKVNKALPCTKAPTAVTFSKCNNLGVRNLRIQNAQQMHLTFQACTNVQAANLAVKSPEKSPNTDGIHVTGTKNIRISGAVIGTGDDCISIVSGSQNVEATGITCGPGHGISIGSLGAHNSQAHVSGVTVDGARFSGSTNGLRIKTWQGGSGSASNFRFQNIVMDNVENPIIIDQNYCDQDKPCKEQKSAVQIKNVVYKNVKGTSASEVAIKLDCSKSFPCQGVVLQDVHLVRQGSQEDKGARAVCSNVKLSEVGAVSPSCSH</sequence>
<dbReference type="PROSITE" id="PS00502">
    <property type="entry name" value="POLYGALACTURONASE"/>
    <property type="match status" value="1"/>
</dbReference>
<evidence type="ECO:0000256" key="4">
    <source>
        <dbReference type="ARBA" id="ARBA00022512"/>
    </source>
</evidence>
<dbReference type="SUPFAM" id="SSF51126">
    <property type="entry name" value="Pectin lyase-like"/>
    <property type="match status" value="1"/>
</dbReference>
<evidence type="ECO:0000256" key="11">
    <source>
        <dbReference type="PROSITE-ProRule" id="PRU10052"/>
    </source>
</evidence>
<keyword evidence="6" id="KW-0732">Signal</keyword>
<dbReference type="Proteomes" id="UP001497516">
    <property type="component" value="Chromosome 1"/>
</dbReference>
<keyword evidence="15" id="KW-1185">Reference proteome</keyword>
<keyword evidence="13" id="KW-1133">Transmembrane helix</keyword>
<evidence type="ECO:0000313" key="15">
    <source>
        <dbReference type="Proteomes" id="UP001497516"/>
    </source>
</evidence>
<organism evidence="14 15">
    <name type="scientific">Linum trigynum</name>
    <dbReference type="NCBI Taxonomy" id="586398"/>
    <lineage>
        <taxon>Eukaryota</taxon>
        <taxon>Viridiplantae</taxon>
        <taxon>Streptophyta</taxon>
        <taxon>Embryophyta</taxon>
        <taxon>Tracheophyta</taxon>
        <taxon>Spermatophyta</taxon>
        <taxon>Magnoliopsida</taxon>
        <taxon>eudicotyledons</taxon>
        <taxon>Gunneridae</taxon>
        <taxon>Pentapetalae</taxon>
        <taxon>rosids</taxon>
        <taxon>fabids</taxon>
        <taxon>Malpighiales</taxon>
        <taxon>Linaceae</taxon>
        <taxon>Linum</taxon>
    </lineage>
</organism>
<evidence type="ECO:0000256" key="2">
    <source>
        <dbReference type="ARBA" id="ARBA00008834"/>
    </source>
</evidence>
<dbReference type="Pfam" id="PF00295">
    <property type="entry name" value="Glyco_hydro_28"/>
    <property type="match status" value="1"/>
</dbReference>
<keyword evidence="13" id="KW-0472">Membrane</keyword>
<proteinExistence type="inferred from homology"/>
<feature type="transmembrane region" description="Helical" evidence="13">
    <location>
        <begin position="12"/>
        <end position="30"/>
    </location>
</feature>
<protein>
    <recommendedName>
        <fullName evidence="3">endo-polygalacturonase</fullName>
        <ecNumber evidence="3">3.2.1.15</ecNumber>
    </recommendedName>
</protein>
<evidence type="ECO:0000256" key="8">
    <source>
        <dbReference type="ARBA" id="ARBA00023295"/>
    </source>
</evidence>
<comment type="subcellular location">
    <subcellularLocation>
        <location evidence="1">Secreted</location>
        <location evidence="1">Cell wall</location>
    </subcellularLocation>
</comment>
<keyword evidence="9" id="KW-0961">Cell wall biogenesis/degradation</keyword>
<evidence type="ECO:0000256" key="1">
    <source>
        <dbReference type="ARBA" id="ARBA00004191"/>
    </source>
</evidence>
<evidence type="ECO:0000256" key="13">
    <source>
        <dbReference type="SAM" id="Phobius"/>
    </source>
</evidence>
<evidence type="ECO:0000256" key="5">
    <source>
        <dbReference type="ARBA" id="ARBA00022525"/>
    </source>
</evidence>
<dbReference type="InterPro" id="IPR000743">
    <property type="entry name" value="Glyco_hydro_28"/>
</dbReference>
<keyword evidence="5" id="KW-0964">Secreted</keyword>
<keyword evidence="7 12" id="KW-0378">Hydrolase</keyword>
<comment type="similarity">
    <text evidence="2 12">Belongs to the glycosyl hydrolase 28 family.</text>
</comment>
<feature type="active site" evidence="11">
    <location>
        <position position="354"/>
    </location>
</feature>
<dbReference type="AlphaFoldDB" id="A0AAV2C9S1"/>
<dbReference type="GO" id="GO:0009901">
    <property type="term" value="P:anther dehiscence"/>
    <property type="evidence" value="ECO:0007669"/>
    <property type="project" value="UniProtKB-ARBA"/>
</dbReference>
<dbReference type="InterPro" id="IPR012334">
    <property type="entry name" value="Pectin_lyas_fold"/>
</dbReference>
<name>A0AAV2C9S1_9ROSI</name>
<evidence type="ECO:0000313" key="14">
    <source>
        <dbReference type="EMBL" id="CAL1353262.1"/>
    </source>
</evidence>
<dbReference type="GO" id="GO:0004650">
    <property type="term" value="F:polygalacturonase activity"/>
    <property type="evidence" value="ECO:0007669"/>
    <property type="project" value="UniProtKB-EC"/>
</dbReference>
<evidence type="ECO:0000256" key="3">
    <source>
        <dbReference type="ARBA" id="ARBA00012736"/>
    </source>
</evidence>
<dbReference type="GO" id="GO:0005975">
    <property type="term" value="P:carbohydrate metabolic process"/>
    <property type="evidence" value="ECO:0007669"/>
    <property type="project" value="InterPro"/>
</dbReference>
<comment type="catalytic activity">
    <reaction evidence="10">
        <text>(1,4-alpha-D-galacturonosyl)n+m + H2O = (1,4-alpha-D-galacturonosyl)n + (1,4-alpha-D-galacturonosyl)m.</text>
        <dbReference type="EC" id="3.2.1.15"/>
    </reaction>
</comment>
<evidence type="ECO:0000256" key="9">
    <source>
        <dbReference type="ARBA" id="ARBA00023316"/>
    </source>
</evidence>
<dbReference type="InterPro" id="IPR011050">
    <property type="entry name" value="Pectin_lyase_fold/virulence"/>
</dbReference>
<evidence type="ECO:0000256" key="7">
    <source>
        <dbReference type="ARBA" id="ARBA00022801"/>
    </source>
</evidence>